<dbReference type="Proteomes" id="UP001177595">
    <property type="component" value="Chromosome"/>
</dbReference>
<gene>
    <name evidence="1" type="ORF">QE210_12130</name>
</gene>
<evidence type="ECO:0000313" key="2">
    <source>
        <dbReference type="Proteomes" id="UP001177595"/>
    </source>
</evidence>
<dbReference type="NCBIfam" id="TIGR01725">
    <property type="entry name" value="phge_HK97_gp10"/>
    <property type="match status" value="1"/>
</dbReference>
<accession>A0AA95K8P8</accession>
<dbReference type="InterPro" id="IPR010064">
    <property type="entry name" value="HK97-gp10_tail"/>
</dbReference>
<name>A0AA95K8P8_9GAMM</name>
<dbReference type="Pfam" id="PF04883">
    <property type="entry name" value="HK97-gp10_like"/>
    <property type="match status" value="1"/>
</dbReference>
<dbReference type="EMBL" id="CP123504">
    <property type="protein sequence ID" value="WGM00606.1"/>
    <property type="molecule type" value="Genomic_DNA"/>
</dbReference>
<organism evidence="1 2">
    <name type="scientific">Arsenophonus nasoniae</name>
    <name type="common">son-killer infecting Nasonia vitripennis</name>
    <dbReference type="NCBI Taxonomy" id="638"/>
    <lineage>
        <taxon>Bacteria</taxon>
        <taxon>Pseudomonadati</taxon>
        <taxon>Pseudomonadota</taxon>
        <taxon>Gammaproteobacteria</taxon>
        <taxon>Enterobacterales</taxon>
        <taxon>Morganellaceae</taxon>
        <taxon>Arsenophonus</taxon>
    </lineage>
</organism>
<proteinExistence type="predicted"/>
<protein>
    <submittedName>
        <fullName evidence="1">HK97 gp10 family phage protein</fullName>
    </submittedName>
</protein>
<sequence>MRTRVEVKGLSDLESVLKKLGDEVAINILREAGKTVMKPVLADMKAHAGFDVSNPGEHMRESIKIRTTDKMKDSHTQTVMSVRVGPSKKQAMKARAQEFGTVKQIARPFIRPALDYHREFILNTLASEIRASIEKHR</sequence>
<dbReference type="AlphaFoldDB" id="A0AA95K8P8"/>
<dbReference type="RefSeq" id="WP_280624187.1">
    <property type="nucleotide sequence ID" value="NZ_CP123504.1"/>
</dbReference>
<evidence type="ECO:0000313" key="1">
    <source>
        <dbReference type="EMBL" id="WGM00606.1"/>
    </source>
</evidence>
<reference evidence="1" key="1">
    <citation type="submission" date="2023-04" db="EMBL/GenBank/DDBJ databases">
        <title>Genome dynamics across the evolutionary transition to endosymbiosis.</title>
        <authorList>
            <person name="Siozios S."/>
            <person name="Nadal-Jimenez P."/>
            <person name="Azagi T."/>
            <person name="Sprong H."/>
            <person name="Frost C.L."/>
            <person name="Parratt S.R."/>
            <person name="Taylor G."/>
            <person name="Brettell L."/>
            <person name="Lew K.C."/>
            <person name="Croft L."/>
            <person name="King K.C."/>
            <person name="Brockhurst M.A."/>
            <person name="Hypsa V."/>
            <person name="Novakova E."/>
            <person name="Darby A.C."/>
            <person name="Hurst G.D.D."/>
        </authorList>
    </citation>
    <scope>NUCLEOTIDE SEQUENCE</scope>
    <source>
        <strain evidence="1">APv</strain>
    </source>
</reference>